<dbReference type="AlphaFoldDB" id="A0A2Z7AEP6"/>
<dbReference type="Proteomes" id="UP000250235">
    <property type="component" value="Unassembled WGS sequence"/>
</dbReference>
<gene>
    <name evidence="1" type="ORF">F511_18789</name>
</gene>
<organism evidence="1 2">
    <name type="scientific">Dorcoceras hygrometricum</name>
    <dbReference type="NCBI Taxonomy" id="472368"/>
    <lineage>
        <taxon>Eukaryota</taxon>
        <taxon>Viridiplantae</taxon>
        <taxon>Streptophyta</taxon>
        <taxon>Embryophyta</taxon>
        <taxon>Tracheophyta</taxon>
        <taxon>Spermatophyta</taxon>
        <taxon>Magnoliopsida</taxon>
        <taxon>eudicotyledons</taxon>
        <taxon>Gunneridae</taxon>
        <taxon>Pentapetalae</taxon>
        <taxon>asterids</taxon>
        <taxon>lamiids</taxon>
        <taxon>Lamiales</taxon>
        <taxon>Gesneriaceae</taxon>
        <taxon>Didymocarpoideae</taxon>
        <taxon>Trichosporeae</taxon>
        <taxon>Loxocarpinae</taxon>
        <taxon>Dorcoceras</taxon>
    </lineage>
</organism>
<accession>A0A2Z7AEP6</accession>
<dbReference type="PANTHER" id="PTHR47590">
    <property type="entry name" value="F-BOX/KELCH-REPEAT PROTEIN SKIP25"/>
    <property type="match status" value="1"/>
</dbReference>
<protein>
    <submittedName>
        <fullName evidence="1">F-box family protein</fullName>
    </submittedName>
</protein>
<dbReference type="Gene3D" id="2.120.10.80">
    <property type="entry name" value="Kelch-type beta propeller"/>
    <property type="match status" value="1"/>
</dbReference>
<proteinExistence type="predicted"/>
<evidence type="ECO:0000313" key="1">
    <source>
        <dbReference type="EMBL" id="KZV19790.1"/>
    </source>
</evidence>
<dbReference type="InterPro" id="IPR015915">
    <property type="entry name" value="Kelch-typ_b-propeller"/>
</dbReference>
<dbReference type="SUPFAM" id="SSF117281">
    <property type="entry name" value="Kelch motif"/>
    <property type="match status" value="1"/>
</dbReference>
<keyword evidence="2" id="KW-1185">Reference proteome</keyword>
<dbReference type="EMBL" id="KV016294">
    <property type="protein sequence ID" value="KZV19790.1"/>
    <property type="molecule type" value="Genomic_DNA"/>
</dbReference>
<evidence type="ECO:0000313" key="2">
    <source>
        <dbReference type="Proteomes" id="UP000250235"/>
    </source>
</evidence>
<sequence length="404" mass="45191">MAASVIEFSPSNSFISTQRATGAKRRKYLHLRVATEKEEIHHQPLLPGLPDHIAQLCLSRVSPSVLYSVCRSWRRLIYTASFPPFLSIYALFESTETLPQFSNSLRFCSFDPISCKWQNLPPSPPEFSFSFLLRHPSFISRDFSIQSIAVAGKLVLLAATDDQFQPALSGPILFDPLTRNWTRGPSISTPRRWCAMGASRASVFVASGFGSHYNSEVARSVEKWDLSIQHQRPQMERKPWHQWRWEKMADLKDGKFCREAIDAVGWRGKLCMVNVKGDAAKDGRIYDVGTDTWEDMPKGMLAGWRGPAAAMDEETIYAVDETRGSLKRYDHSKDSWVKLMEDDMLKGAQQVAAAKGKVCILRADGGGIVVVDVAAPPPSSLWFVDAPPGFHGVTMHILPRLSCS</sequence>
<dbReference type="PANTHER" id="PTHR47590:SF1">
    <property type="entry name" value="F-BOX_KELCH-REPEAT PROTEIN SKIP25"/>
    <property type="match status" value="1"/>
</dbReference>
<dbReference type="OrthoDB" id="1899182at2759"/>
<name>A0A2Z7AEP6_9LAMI</name>
<reference evidence="1 2" key="1">
    <citation type="journal article" date="2015" name="Proc. Natl. Acad. Sci. U.S.A.">
        <title>The resurrection genome of Boea hygrometrica: A blueprint for survival of dehydration.</title>
        <authorList>
            <person name="Xiao L."/>
            <person name="Yang G."/>
            <person name="Zhang L."/>
            <person name="Yang X."/>
            <person name="Zhao S."/>
            <person name="Ji Z."/>
            <person name="Zhou Q."/>
            <person name="Hu M."/>
            <person name="Wang Y."/>
            <person name="Chen M."/>
            <person name="Xu Y."/>
            <person name="Jin H."/>
            <person name="Xiao X."/>
            <person name="Hu G."/>
            <person name="Bao F."/>
            <person name="Hu Y."/>
            <person name="Wan P."/>
            <person name="Li L."/>
            <person name="Deng X."/>
            <person name="Kuang T."/>
            <person name="Xiang C."/>
            <person name="Zhu J.K."/>
            <person name="Oliver M.J."/>
            <person name="He Y."/>
        </authorList>
    </citation>
    <scope>NUCLEOTIDE SEQUENCE [LARGE SCALE GENOMIC DNA]</scope>
    <source>
        <strain evidence="2">cv. XS01</strain>
    </source>
</reference>